<evidence type="ECO:0000313" key="1">
    <source>
        <dbReference type="EMBL" id="MVT10484.1"/>
    </source>
</evidence>
<organism evidence="1 2">
    <name type="scientific">Chitinophaga tropicalis</name>
    <dbReference type="NCBI Taxonomy" id="2683588"/>
    <lineage>
        <taxon>Bacteria</taxon>
        <taxon>Pseudomonadati</taxon>
        <taxon>Bacteroidota</taxon>
        <taxon>Chitinophagia</taxon>
        <taxon>Chitinophagales</taxon>
        <taxon>Chitinophagaceae</taxon>
        <taxon>Chitinophaga</taxon>
    </lineage>
</organism>
<accession>A0A7K1U7Y8</accession>
<dbReference type="Proteomes" id="UP000461730">
    <property type="component" value="Unassembled WGS sequence"/>
</dbReference>
<comment type="caution">
    <text evidence="1">The sequence shown here is derived from an EMBL/GenBank/DDBJ whole genome shotgun (WGS) entry which is preliminary data.</text>
</comment>
<protein>
    <submittedName>
        <fullName evidence="1">Uncharacterized protein</fullName>
    </submittedName>
</protein>
<dbReference type="EMBL" id="WRXN01000009">
    <property type="protein sequence ID" value="MVT10484.1"/>
    <property type="molecule type" value="Genomic_DNA"/>
</dbReference>
<evidence type="ECO:0000313" key="2">
    <source>
        <dbReference type="Proteomes" id="UP000461730"/>
    </source>
</evidence>
<keyword evidence="2" id="KW-1185">Reference proteome</keyword>
<reference evidence="1 2" key="1">
    <citation type="submission" date="2019-12" db="EMBL/GenBank/DDBJ databases">
        <title>Chitinophaga sp. strain ysch24 (GDMCC 1.1355), whole genome shotgun sequence.</title>
        <authorList>
            <person name="Zhang X."/>
        </authorList>
    </citation>
    <scope>NUCLEOTIDE SEQUENCE [LARGE SCALE GENOMIC DNA]</scope>
    <source>
        <strain evidence="2">ysch24</strain>
    </source>
</reference>
<dbReference type="AlphaFoldDB" id="A0A7K1U7Y8"/>
<dbReference type="RefSeq" id="WP_157307930.1">
    <property type="nucleotide sequence ID" value="NZ_WRXN01000009.1"/>
</dbReference>
<gene>
    <name evidence="1" type="ORF">GO493_19585</name>
</gene>
<name>A0A7K1U7Y8_9BACT</name>
<sequence>MCVASLVSCSTSIKLSIPEKFKEQATMQHVSGARGNRMSFANFNTSRIKRGIHLSYPGWGGRGFFLENLLWNQVGIQKEEGVKKEKARFRYALTDGRNIVEIYADEKEVTKTLTYEAINKNIYNPFEQLQQYKYIFSALISVDTTQESKNWELLMTNIYDRKAENDRNPFTYIKPGAHGLATNGVDTIFIKPLNIKETEAEDGKIRKLPFKLLSGYELSTSGGVVAIIDLIERNIWFYNELDPAEKLNISAIATAIFARRVHDEKW</sequence>
<proteinExistence type="predicted"/>